<dbReference type="GO" id="GO:0005886">
    <property type="term" value="C:plasma membrane"/>
    <property type="evidence" value="ECO:0007669"/>
    <property type="project" value="UniProtKB-SubCell"/>
</dbReference>
<keyword evidence="8 10" id="KW-0594">Phospholipid biosynthesis</keyword>
<evidence type="ECO:0000256" key="1">
    <source>
        <dbReference type="ARBA" id="ARBA00022475"/>
    </source>
</evidence>
<dbReference type="PANTHER" id="PTHR30309">
    <property type="entry name" value="INNER MEMBRANE PROTEIN YGIH"/>
    <property type="match status" value="1"/>
</dbReference>
<organism evidence="11 12">
    <name type="scientific">Caloramator proteoclasticus DSM 10124</name>
    <dbReference type="NCBI Taxonomy" id="1121262"/>
    <lineage>
        <taxon>Bacteria</taxon>
        <taxon>Bacillati</taxon>
        <taxon>Bacillota</taxon>
        <taxon>Clostridia</taxon>
        <taxon>Eubacteriales</taxon>
        <taxon>Clostridiaceae</taxon>
        <taxon>Caloramator</taxon>
    </lineage>
</organism>
<protein>
    <recommendedName>
        <fullName evidence="10">Glycerol-3-phosphate acyltransferase</fullName>
    </recommendedName>
    <alternativeName>
        <fullName evidence="10">Acyl-PO4 G3P acyltransferase</fullName>
    </alternativeName>
    <alternativeName>
        <fullName evidence="10">Acyl-phosphate--glycerol-3-phosphate acyltransferase</fullName>
    </alternativeName>
    <alternativeName>
        <fullName evidence="10">G3P acyltransferase</fullName>
        <shortName evidence="10">GPAT</shortName>
        <ecNumber evidence="10">2.3.1.275</ecNumber>
    </alternativeName>
    <alternativeName>
        <fullName evidence="10">Lysophosphatidic acid synthase</fullName>
        <shortName evidence="10">LPA synthase</shortName>
    </alternativeName>
</protein>
<dbReference type="Proteomes" id="UP000184423">
    <property type="component" value="Unassembled WGS sequence"/>
</dbReference>
<keyword evidence="4 10" id="KW-0812">Transmembrane</keyword>
<dbReference type="PANTHER" id="PTHR30309:SF0">
    <property type="entry name" value="GLYCEROL-3-PHOSPHATE ACYLTRANSFERASE-RELATED"/>
    <property type="match status" value="1"/>
</dbReference>
<evidence type="ECO:0000256" key="5">
    <source>
        <dbReference type="ARBA" id="ARBA00022989"/>
    </source>
</evidence>
<accession>A0A1M4WGM2</accession>
<dbReference type="SMART" id="SM01207">
    <property type="entry name" value="G3P_acyltransf"/>
    <property type="match status" value="1"/>
</dbReference>
<keyword evidence="9 10" id="KW-1208">Phospholipid metabolism</keyword>
<dbReference type="UniPathway" id="UPA00085"/>
<proteinExistence type="inferred from homology"/>
<keyword evidence="3 10" id="KW-0808">Transferase</keyword>
<feature type="transmembrane region" description="Helical" evidence="10">
    <location>
        <begin position="52"/>
        <end position="70"/>
    </location>
</feature>
<evidence type="ECO:0000256" key="9">
    <source>
        <dbReference type="ARBA" id="ARBA00023264"/>
    </source>
</evidence>
<comment type="catalytic activity">
    <reaction evidence="10">
        <text>an acyl phosphate + sn-glycerol 3-phosphate = a 1-acyl-sn-glycero-3-phosphate + phosphate</text>
        <dbReference type="Rhea" id="RHEA:34075"/>
        <dbReference type="ChEBI" id="CHEBI:43474"/>
        <dbReference type="ChEBI" id="CHEBI:57597"/>
        <dbReference type="ChEBI" id="CHEBI:57970"/>
        <dbReference type="ChEBI" id="CHEBI:59918"/>
        <dbReference type="EC" id="2.3.1.275"/>
    </reaction>
</comment>
<feature type="transmembrane region" description="Helical" evidence="10">
    <location>
        <begin position="77"/>
        <end position="96"/>
    </location>
</feature>
<evidence type="ECO:0000313" key="11">
    <source>
        <dbReference type="EMBL" id="SHE80441.1"/>
    </source>
</evidence>
<keyword evidence="6 10" id="KW-0443">Lipid metabolism</keyword>
<name>A0A1M4WGM2_9CLOT</name>
<dbReference type="AlphaFoldDB" id="A0A1M4WGM2"/>
<evidence type="ECO:0000256" key="7">
    <source>
        <dbReference type="ARBA" id="ARBA00023136"/>
    </source>
</evidence>
<comment type="subcellular location">
    <subcellularLocation>
        <location evidence="10">Cell membrane</location>
        <topology evidence="10">Multi-pass membrane protein</topology>
    </subcellularLocation>
</comment>
<evidence type="ECO:0000256" key="8">
    <source>
        <dbReference type="ARBA" id="ARBA00023209"/>
    </source>
</evidence>
<feature type="transmembrane region" description="Helical" evidence="10">
    <location>
        <begin position="108"/>
        <end position="127"/>
    </location>
</feature>
<keyword evidence="1 10" id="KW-1003">Cell membrane</keyword>
<feature type="transmembrane region" description="Helical" evidence="10">
    <location>
        <begin position="134"/>
        <end position="153"/>
    </location>
</feature>
<dbReference type="EC" id="2.3.1.275" evidence="10"/>
<feature type="transmembrane region" description="Helical" evidence="10">
    <location>
        <begin position="159"/>
        <end position="175"/>
    </location>
</feature>
<dbReference type="GO" id="GO:0008654">
    <property type="term" value="P:phospholipid biosynthetic process"/>
    <property type="evidence" value="ECO:0007669"/>
    <property type="project" value="UniProtKB-UniRule"/>
</dbReference>
<dbReference type="HAMAP" id="MF_01043">
    <property type="entry name" value="PlsY"/>
    <property type="match status" value="1"/>
</dbReference>
<dbReference type="Pfam" id="PF02660">
    <property type="entry name" value="G3P_acyltransf"/>
    <property type="match status" value="1"/>
</dbReference>
<comment type="function">
    <text evidence="10">Catalyzes the transfer of an acyl group from acyl-phosphate (acyl-PO(4)) to glycerol-3-phosphate (G3P) to form lysophosphatidic acid (LPA). This enzyme utilizes acyl-phosphate as fatty acyl donor, but not acyl-CoA or acyl-ACP.</text>
</comment>
<comment type="subunit">
    <text evidence="10">Probably interacts with PlsX.</text>
</comment>
<keyword evidence="11" id="KW-0012">Acyltransferase</keyword>
<reference evidence="12" key="1">
    <citation type="submission" date="2016-11" db="EMBL/GenBank/DDBJ databases">
        <authorList>
            <person name="Varghese N."/>
            <person name="Submissions S."/>
        </authorList>
    </citation>
    <scope>NUCLEOTIDE SEQUENCE [LARGE SCALE GENOMIC DNA]</scope>
    <source>
        <strain evidence="12">DSM 10124</strain>
    </source>
</reference>
<keyword evidence="5 10" id="KW-1133">Transmembrane helix</keyword>
<dbReference type="InterPro" id="IPR003811">
    <property type="entry name" value="G3P_acylTferase_PlsY"/>
</dbReference>
<gene>
    <name evidence="10" type="primary">plsY</name>
    <name evidence="11" type="ORF">SAMN02746091_01148</name>
</gene>
<dbReference type="RefSeq" id="WP_027308766.1">
    <property type="nucleotide sequence ID" value="NZ_FQVG01000017.1"/>
</dbReference>
<sequence>MKNLLFFITAYLCGSFPTGVVIGKTFYNIDIREHGSKNMGGTNAGRVLGKKAGFVVSFIDVIKVFLPVLIAKQYLSMEAAAFVGICALLGHCYPIFAKFKGGKGVSSFFGIIFALDFLLGIVLLVIWKILKHATNYVSVASMLSCFIITLIFFYKYKNVKLLIVLLALSLFIVYLHRSNIKRLLNGNENKVNPNR</sequence>
<dbReference type="GO" id="GO:0043772">
    <property type="term" value="F:acyl-phosphate glycerol-3-phosphate acyltransferase activity"/>
    <property type="evidence" value="ECO:0007669"/>
    <property type="project" value="UniProtKB-UniRule"/>
</dbReference>
<dbReference type="EMBL" id="FQVG01000017">
    <property type="protein sequence ID" value="SHE80441.1"/>
    <property type="molecule type" value="Genomic_DNA"/>
</dbReference>
<comment type="pathway">
    <text evidence="10">Lipid metabolism; phospholipid metabolism.</text>
</comment>
<evidence type="ECO:0000256" key="3">
    <source>
        <dbReference type="ARBA" id="ARBA00022679"/>
    </source>
</evidence>
<evidence type="ECO:0000256" key="10">
    <source>
        <dbReference type="HAMAP-Rule" id="MF_01043"/>
    </source>
</evidence>
<evidence type="ECO:0000256" key="2">
    <source>
        <dbReference type="ARBA" id="ARBA00022516"/>
    </source>
</evidence>
<evidence type="ECO:0000256" key="4">
    <source>
        <dbReference type="ARBA" id="ARBA00022692"/>
    </source>
</evidence>
<evidence type="ECO:0000313" key="12">
    <source>
        <dbReference type="Proteomes" id="UP000184423"/>
    </source>
</evidence>
<keyword evidence="7 10" id="KW-0472">Membrane</keyword>
<keyword evidence="2 10" id="KW-0444">Lipid biosynthesis</keyword>
<dbReference type="NCBIfam" id="TIGR00023">
    <property type="entry name" value="glycerol-3-phosphate 1-O-acyltransferase PlsY"/>
    <property type="match status" value="1"/>
</dbReference>
<keyword evidence="12" id="KW-1185">Reference proteome</keyword>
<comment type="similarity">
    <text evidence="10">Belongs to the PlsY family.</text>
</comment>
<evidence type="ECO:0000256" key="6">
    <source>
        <dbReference type="ARBA" id="ARBA00023098"/>
    </source>
</evidence>